<evidence type="ECO:0000256" key="3">
    <source>
        <dbReference type="ARBA" id="ARBA00022741"/>
    </source>
</evidence>
<dbReference type="Proteomes" id="UP001150925">
    <property type="component" value="Unassembled WGS sequence"/>
</dbReference>
<dbReference type="PROSITE" id="PS51192">
    <property type="entry name" value="HELICASE_ATP_BIND_1"/>
    <property type="match status" value="1"/>
</dbReference>
<dbReference type="Pfam" id="PF00271">
    <property type="entry name" value="Helicase_C"/>
    <property type="match status" value="1"/>
</dbReference>
<keyword evidence="7" id="KW-0862">Zinc</keyword>
<keyword evidence="7" id="KW-0479">Metal-binding</keyword>
<feature type="compositionally biased region" description="Polar residues" evidence="8">
    <location>
        <begin position="184"/>
        <end position="196"/>
    </location>
</feature>
<evidence type="ECO:0000259" key="11">
    <source>
        <dbReference type="PROSITE" id="PS51194"/>
    </source>
</evidence>
<dbReference type="InterPro" id="IPR038718">
    <property type="entry name" value="SNF2-like_sf"/>
</dbReference>
<dbReference type="PROSITE" id="PS00690">
    <property type="entry name" value="DEAH_ATP_HELICASE"/>
    <property type="match status" value="1"/>
</dbReference>
<reference evidence="12" key="1">
    <citation type="submission" date="2022-07" db="EMBL/GenBank/DDBJ databases">
        <title>Phylogenomic reconstructions and comparative analyses of Kickxellomycotina fungi.</title>
        <authorList>
            <person name="Reynolds N.K."/>
            <person name="Stajich J.E."/>
            <person name="Barry K."/>
            <person name="Grigoriev I.V."/>
            <person name="Crous P."/>
            <person name="Smith M.E."/>
        </authorList>
    </citation>
    <scope>NUCLEOTIDE SEQUENCE</scope>
    <source>
        <strain evidence="12">RSA 1196</strain>
    </source>
</reference>
<dbReference type="InterPro" id="IPR050628">
    <property type="entry name" value="SNF2_RAD54_helicase_TF"/>
</dbReference>
<evidence type="ECO:0000313" key="12">
    <source>
        <dbReference type="EMBL" id="KAJ1970301.1"/>
    </source>
</evidence>
<comment type="similarity">
    <text evidence="2">Belongs to the SNF2/RAD54 helicase family.</text>
</comment>
<dbReference type="Gene3D" id="3.40.50.300">
    <property type="entry name" value="P-loop containing nucleotide triphosphate hydrolases"/>
    <property type="match status" value="1"/>
</dbReference>
<feature type="domain" description="Helicase ATP-binding" evidence="10">
    <location>
        <begin position="321"/>
        <end position="494"/>
    </location>
</feature>
<organism evidence="12 13">
    <name type="scientific">Dispira parvispora</name>
    <dbReference type="NCBI Taxonomy" id="1520584"/>
    <lineage>
        <taxon>Eukaryota</taxon>
        <taxon>Fungi</taxon>
        <taxon>Fungi incertae sedis</taxon>
        <taxon>Zoopagomycota</taxon>
        <taxon>Kickxellomycotina</taxon>
        <taxon>Dimargaritomycetes</taxon>
        <taxon>Dimargaritales</taxon>
        <taxon>Dimargaritaceae</taxon>
        <taxon>Dispira</taxon>
    </lineage>
</organism>
<accession>A0A9W8AVP2</accession>
<feature type="compositionally biased region" description="Acidic residues" evidence="8">
    <location>
        <begin position="207"/>
        <end position="216"/>
    </location>
</feature>
<feature type="compositionally biased region" description="Polar residues" evidence="8">
    <location>
        <begin position="133"/>
        <end position="143"/>
    </location>
</feature>
<comment type="subcellular location">
    <subcellularLocation>
        <location evidence="1">Nucleus</location>
    </subcellularLocation>
</comment>
<dbReference type="GO" id="GO:0005524">
    <property type="term" value="F:ATP binding"/>
    <property type="evidence" value="ECO:0007669"/>
    <property type="project" value="UniProtKB-KW"/>
</dbReference>
<evidence type="ECO:0000313" key="13">
    <source>
        <dbReference type="Proteomes" id="UP001150925"/>
    </source>
</evidence>
<dbReference type="InterPro" id="IPR014001">
    <property type="entry name" value="Helicase_ATP-bd"/>
</dbReference>
<feature type="domain" description="RING-type" evidence="9">
    <location>
        <begin position="666"/>
        <end position="707"/>
    </location>
</feature>
<name>A0A9W8AVP2_9FUNG</name>
<dbReference type="SMART" id="SM00184">
    <property type="entry name" value="RING"/>
    <property type="match status" value="1"/>
</dbReference>
<dbReference type="EMBL" id="JANBPY010000001">
    <property type="protein sequence ID" value="KAJ1970301.1"/>
    <property type="molecule type" value="Genomic_DNA"/>
</dbReference>
<keyword evidence="7" id="KW-0863">Zinc-finger</keyword>
<dbReference type="CDD" id="cd18793">
    <property type="entry name" value="SF2_C_SNF"/>
    <property type="match status" value="1"/>
</dbReference>
<keyword evidence="13" id="KW-1185">Reference proteome</keyword>
<dbReference type="GO" id="GO:0008270">
    <property type="term" value="F:zinc ion binding"/>
    <property type="evidence" value="ECO:0007669"/>
    <property type="project" value="UniProtKB-KW"/>
</dbReference>
<evidence type="ECO:0000256" key="8">
    <source>
        <dbReference type="SAM" id="MobiDB-lite"/>
    </source>
</evidence>
<keyword evidence="4" id="KW-0378">Hydrolase</keyword>
<feature type="compositionally biased region" description="Polar residues" evidence="8">
    <location>
        <begin position="56"/>
        <end position="83"/>
    </location>
</feature>
<evidence type="ECO:0000256" key="1">
    <source>
        <dbReference type="ARBA" id="ARBA00004123"/>
    </source>
</evidence>
<sequence>MVVTRSAKRRSLGPAAAVPDQVHSTSSSSNLNMLPTPASTASSAFASGVSDVDSPTPMSTAPSVTGENSPTPNGQVTLGQSRSLTRKRTRQEPCVSKSGQVVRQRCSSTPRKSGIKQPLLDIVIEPNDRVSANSISAPDNTNIRCPPVALSPPDSVAAAESSSVSPGDTETPVRRSQRIRKKPNVTSTPTFATSSKSKGKAPMVMDTETDSEDGNYSDEAVIVITDESDGGENQEGEDGESNSHASSPPVDEPLVVVTVRRGARVKRTQRSLEDYHPELVGAWKKLDETKLAKDCQHPQPPGLALSLLPFQRESLSWMVQQERETPHKGGMLADEMGMGKTIQVIALLLTEPSHQPTLVIAPTVAILQWYKEITTHAAGLRPVLFHGTKRPTSMEELESYDVVLTSYSLVEGYFRREKYGARKKGEMVKTPSLLHAVQWHRVVLDEAHCIKDRSCNTARAAFALQSTYRWALSGTPLQNRVGELYSLVRFLQLDPFCYYFCRSCSCKKLTWDFKGYSACKDCGHSPMQHLCWWNNQVLKPIQNQGPNTTAGKAAMVKLGQLLQGIMIRRTKLERSADLGLPPRCVVIREDVFSDEESDLYHSLFSNSTTQFNTYVAENTVLNHYANIFELITRLRLAANHPSLVTTKMAKKYNLETQSHTSTTLVCAVCQDVPEDPIVSKCRHVFCRADAEQYIQSSIEARPKCPLCFAELTIDLTQPTLATSETNEGNVQELLDITTGNEAATTKAMSRINQATLYKSSIVNQLDLNRWQSSTKIEALVEELTNLRNENATIKSIVFSQFVSFLDMVQWRLTRAGFGCCRLDGRMGVHQRNAVIQAFTTQPEYTVFLVSLKAGGIALNLTEASHVFICDPWWNPAVEDQAMDRIHRLGQFRPIKITRLVIKDSIEARIIQLQEKKRAVFQSTIGQDATAMAKLSQEDLQFLFVS</sequence>
<dbReference type="GO" id="GO:0008094">
    <property type="term" value="F:ATP-dependent activity, acting on DNA"/>
    <property type="evidence" value="ECO:0007669"/>
    <property type="project" value="TreeGrafter"/>
</dbReference>
<feature type="region of interest" description="Disordered" evidence="8">
    <location>
        <begin position="133"/>
        <end position="252"/>
    </location>
</feature>
<keyword evidence="3" id="KW-0547">Nucleotide-binding</keyword>
<dbReference type="InterPro" id="IPR027417">
    <property type="entry name" value="P-loop_NTPase"/>
</dbReference>
<dbReference type="Pfam" id="PF13923">
    <property type="entry name" value="zf-C3HC4_2"/>
    <property type="match status" value="1"/>
</dbReference>
<evidence type="ECO:0000259" key="10">
    <source>
        <dbReference type="PROSITE" id="PS51192"/>
    </source>
</evidence>
<dbReference type="GO" id="GO:0005634">
    <property type="term" value="C:nucleus"/>
    <property type="evidence" value="ECO:0007669"/>
    <property type="project" value="UniProtKB-SubCell"/>
</dbReference>
<gene>
    <name evidence="12" type="primary">RAD16</name>
    <name evidence="12" type="ORF">IWQ62_000028</name>
</gene>
<dbReference type="SUPFAM" id="SSF52540">
    <property type="entry name" value="P-loop containing nucleoside triphosphate hydrolases"/>
    <property type="match status" value="2"/>
</dbReference>
<dbReference type="InterPro" id="IPR001650">
    <property type="entry name" value="Helicase_C-like"/>
</dbReference>
<evidence type="ECO:0000256" key="7">
    <source>
        <dbReference type="PROSITE-ProRule" id="PRU00175"/>
    </source>
</evidence>
<dbReference type="OrthoDB" id="448448at2759"/>
<feature type="compositionally biased region" description="Polar residues" evidence="8">
    <location>
        <begin position="22"/>
        <end position="33"/>
    </location>
</feature>
<dbReference type="PANTHER" id="PTHR45626">
    <property type="entry name" value="TRANSCRIPTION TERMINATION FACTOR 2-RELATED"/>
    <property type="match status" value="1"/>
</dbReference>
<dbReference type="CDD" id="cd18008">
    <property type="entry name" value="DEXDc_SHPRH-like"/>
    <property type="match status" value="1"/>
</dbReference>
<dbReference type="InterPro" id="IPR013083">
    <property type="entry name" value="Znf_RING/FYVE/PHD"/>
</dbReference>
<protein>
    <submittedName>
        <fullName evidence="12">DNA repair protein rad16</fullName>
    </submittedName>
</protein>
<proteinExistence type="inferred from homology"/>
<dbReference type="PROSITE" id="PS51194">
    <property type="entry name" value="HELICASE_CTER"/>
    <property type="match status" value="1"/>
</dbReference>
<keyword evidence="5" id="KW-0347">Helicase</keyword>
<dbReference type="GO" id="GO:0016787">
    <property type="term" value="F:hydrolase activity"/>
    <property type="evidence" value="ECO:0007669"/>
    <property type="project" value="UniProtKB-KW"/>
</dbReference>
<evidence type="ECO:0000259" key="9">
    <source>
        <dbReference type="PROSITE" id="PS50089"/>
    </source>
</evidence>
<dbReference type="GO" id="GO:0006289">
    <property type="term" value="P:nucleotide-excision repair"/>
    <property type="evidence" value="ECO:0007669"/>
    <property type="project" value="TreeGrafter"/>
</dbReference>
<comment type="caution">
    <text evidence="12">The sequence shown here is derived from an EMBL/GenBank/DDBJ whole genome shotgun (WGS) entry which is preliminary data.</text>
</comment>
<keyword evidence="6" id="KW-0067">ATP-binding</keyword>
<dbReference type="InterPro" id="IPR000330">
    <property type="entry name" value="SNF2_N"/>
</dbReference>
<feature type="compositionally biased region" description="Low complexity" evidence="8">
    <location>
        <begin position="151"/>
        <end position="166"/>
    </location>
</feature>
<evidence type="ECO:0000256" key="4">
    <source>
        <dbReference type="ARBA" id="ARBA00022801"/>
    </source>
</evidence>
<dbReference type="AlphaFoldDB" id="A0A9W8AVP2"/>
<dbReference type="PROSITE" id="PS50089">
    <property type="entry name" value="ZF_RING_2"/>
    <property type="match status" value="1"/>
</dbReference>
<dbReference type="Pfam" id="PF00176">
    <property type="entry name" value="SNF2-rel_dom"/>
    <property type="match status" value="2"/>
</dbReference>
<dbReference type="GO" id="GO:0004386">
    <property type="term" value="F:helicase activity"/>
    <property type="evidence" value="ECO:0007669"/>
    <property type="project" value="UniProtKB-KW"/>
</dbReference>
<feature type="domain" description="Helicase C-terminal" evidence="11">
    <location>
        <begin position="778"/>
        <end position="935"/>
    </location>
</feature>
<dbReference type="Gene3D" id="3.30.40.10">
    <property type="entry name" value="Zinc/RING finger domain, C3HC4 (zinc finger)"/>
    <property type="match status" value="1"/>
</dbReference>
<dbReference type="PANTHER" id="PTHR45626:SF12">
    <property type="entry name" value="DNA REPAIR PROTEIN RAD16"/>
    <property type="match status" value="1"/>
</dbReference>
<dbReference type="SMART" id="SM00490">
    <property type="entry name" value="HELICc"/>
    <property type="match status" value="1"/>
</dbReference>
<dbReference type="Gene3D" id="3.40.50.10810">
    <property type="entry name" value="Tandem AAA-ATPase domain"/>
    <property type="match status" value="1"/>
</dbReference>
<dbReference type="InterPro" id="IPR049730">
    <property type="entry name" value="SNF2/RAD54-like_C"/>
</dbReference>
<dbReference type="SUPFAM" id="SSF57850">
    <property type="entry name" value="RING/U-box"/>
    <property type="match status" value="1"/>
</dbReference>
<evidence type="ECO:0000256" key="6">
    <source>
        <dbReference type="ARBA" id="ARBA00022840"/>
    </source>
</evidence>
<feature type="compositionally biased region" description="Acidic residues" evidence="8">
    <location>
        <begin position="226"/>
        <end position="240"/>
    </location>
</feature>
<evidence type="ECO:0000256" key="2">
    <source>
        <dbReference type="ARBA" id="ARBA00007025"/>
    </source>
</evidence>
<dbReference type="InterPro" id="IPR001841">
    <property type="entry name" value="Znf_RING"/>
</dbReference>
<evidence type="ECO:0000256" key="5">
    <source>
        <dbReference type="ARBA" id="ARBA00022806"/>
    </source>
</evidence>
<feature type="compositionally biased region" description="Low complexity" evidence="8">
    <location>
        <begin position="35"/>
        <end position="47"/>
    </location>
</feature>
<feature type="compositionally biased region" description="Polar residues" evidence="8">
    <location>
        <begin position="97"/>
        <end position="111"/>
    </location>
</feature>
<dbReference type="InterPro" id="IPR002464">
    <property type="entry name" value="DNA/RNA_helicase_DEAH_CS"/>
</dbReference>
<dbReference type="SMART" id="SM00487">
    <property type="entry name" value="DEXDc"/>
    <property type="match status" value="1"/>
</dbReference>
<feature type="region of interest" description="Disordered" evidence="8">
    <location>
        <begin position="1"/>
        <end position="114"/>
    </location>
</feature>
<feature type="compositionally biased region" description="Basic residues" evidence="8">
    <location>
        <begin position="1"/>
        <end position="11"/>
    </location>
</feature>